<organism evidence="5 6">
    <name type="scientific">Nitrospirillum amazonense</name>
    <dbReference type="NCBI Taxonomy" id="28077"/>
    <lineage>
        <taxon>Bacteria</taxon>
        <taxon>Pseudomonadati</taxon>
        <taxon>Pseudomonadota</taxon>
        <taxon>Alphaproteobacteria</taxon>
        <taxon>Rhodospirillales</taxon>
        <taxon>Azospirillaceae</taxon>
        <taxon>Nitrospirillum</taxon>
    </lineage>
</organism>
<keyword evidence="6" id="KW-1185">Reference proteome</keyword>
<protein>
    <recommendedName>
        <fullName evidence="4">Prohead serine protease domain-containing protein</fullName>
    </recommendedName>
</protein>
<keyword evidence="2" id="KW-0645">Protease</keyword>
<evidence type="ECO:0000256" key="2">
    <source>
        <dbReference type="ARBA" id="ARBA00022670"/>
    </source>
</evidence>
<dbReference type="NCBIfam" id="TIGR01543">
    <property type="entry name" value="proheadase_HK97"/>
    <property type="match status" value="1"/>
</dbReference>
<evidence type="ECO:0000313" key="6">
    <source>
        <dbReference type="Proteomes" id="UP000316545"/>
    </source>
</evidence>
<keyword evidence="1" id="KW-1188">Viral release from host cell</keyword>
<gene>
    <name evidence="5" type="ORF">FBZ88_12261</name>
</gene>
<dbReference type="GO" id="GO:0008233">
    <property type="term" value="F:peptidase activity"/>
    <property type="evidence" value="ECO:0007669"/>
    <property type="project" value="UniProtKB-KW"/>
</dbReference>
<evidence type="ECO:0000256" key="1">
    <source>
        <dbReference type="ARBA" id="ARBA00022612"/>
    </source>
</evidence>
<evidence type="ECO:0000259" key="4">
    <source>
        <dbReference type="Pfam" id="PF04586"/>
    </source>
</evidence>
<dbReference type="GO" id="GO:0006508">
    <property type="term" value="P:proteolysis"/>
    <property type="evidence" value="ECO:0007669"/>
    <property type="project" value="UniProtKB-KW"/>
</dbReference>
<dbReference type="Proteomes" id="UP000316545">
    <property type="component" value="Unassembled WGS sequence"/>
</dbReference>
<sequence>MERRDIEIRLTPDDTGLISGYAALWGKPDAFGDVVTPGAFAKSLEQHRAAGTRPLMLWAHDPATPIGVWDAIEEDTRGLKVTGRLVMDATAGRDAFAMVKAGAVDGLSIGFRTTKAQKQPQGGRRVDAMDLIEVSLVARPAQPAARITSVRSHPEAAGIAAHIRQCAERLKGMK</sequence>
<dbReference type="SUPFAM" id="SSF50789">
    <property type="entry name" value="Herpes virus serine proteinase, assemblin"/>
    <property type="match status" value="1"/>
</dbReference>
<dbReference type="InterPro" id="IPR054613">
    <property type="entry name" value="Peptidase_S78_dom"/>
</dbReference>
<reference evidence="5 6" key="1">
    <citation type="submission" date="2019-06" db="EMBL/GenBank/DDBJ databases">
        <title>Genomic Encyclopedia of Type Strains, Phase IV (KMG-V): Genome sequencing to study the core and pangenomes of soil and plant-associated prokaryotes.</title>
        <authorList>
            <person name="Whitman W."/>
        </authorList>
    </citation>
    <scope>NUCLEOTIDE SEQUENCE [LARGE SCALE GENOMIC DNA]</scope>
    <source>
        <strain evidence="5 6">BR 11865</strain>
    </source>
</reference>
<accession>A0A560FC67</accession>
<evidence type="ECO:0000256" key="3">
    <source>
        <dbReference type="ARBA" id="ARBA00022801"/>
    </source>
</evidence>
<evidence type="ECO:0000313" key="5">
    <source>
        <dbReference type="EMBL" id="TWB19206.1"/>
    </source>
</evidence>
<name>A0A560FC67_9PROT</name>
<dbReference type="Pfam" id="PF04586">
    <property type="entry name" value="Peptidase_S78"/>
    <property type="match status" value="1"/>
</dbReference>
<dbReference type="RefSeq" id="WP_145619699.1">
    <property type="nucleotide sequence ID" value="NZ_VITO01000022.1"/>
</dbReference>
<comment type="caution">
    <text evidence="5">The sequence shown here is derived from an EMBL/GenBank/DDBJ whole genome shotgun (WGS) entry which is preliminary data.</text>
</comment>
<dbReference type="InterPro" id="IPR006433">
    <property type="entry name" value="Prohead_protease"/>
</dbReference>
<feature type="domain" description="Prohead serine protease" evidence="4">
    <location>
        <begin position="11"/>
        <end position="151"/>
    </location>
</feature>
<dbReference type="EMBL" id="VITO01000022">
    <property type="protein sequence ID" value="TWB19206.1"/>
    <property type="molecule type" value="Genomic_DNA"/>
</dbReference>
<dbReference type="AlphaFoldDB" id="A0A560FC67"/>
<keyword evidence="3" id="KW-0378">Hydrolase</keyword>
<proteinExistence type="predicted"/>